<reference evidence="2 3" key="1">
    <citation type="journal article" date="2013" name="Int. J. Syst. Evol. Microbiol.">
        <title>Marinoscillum luteum sp. nov., isolated from marine sediment.</title>
        <authorList>
            <person name="Cha I.T."/>
            <person name="Park S.J."/>
            <person name="Kim S.J."/>
            <person name="Kim J.G."/>
            <person name="Jung M.Y."/>
            <person name="Shin K.S."/>
            <person name="Kwon K.K."/>
            <person name="Yang S.H."/>
            <person name="Seo Y.S."/>
            <person name="Rhee S.K."/>
        </authorList>
    </citation>
    <scope>NUCLEOTIDE SEQUENCE [LARGE SCALE GENOMIC DNA]</scope>
    <source>
        <strain evidence="2 3">KCTC 23939</strain>
    </source>
</reference>
<evidence type="ECO:0000313" key="3">
    <source>
        <dbReference type="Proteomes" id="UP001610063"/>
    </source>
</evidence>
<evidence type="ECO:0000313" key="2">
    <source>
        <dbReference type="EMBL" id="MFH6984153.1"/>
    </source>
</evidence>
<sequence length="176" mass="20462">MATPSAKVVPQTPKIKIPTALKDPAKKETPSLLRPKTPVVQEEEVKKPLLEERSTPFDESQVIDAWKAFRKRRLEAGASDTEKLVLDRRLEKTGDTQVTLFMESQLEISILDKFEQDLIQHLRKTLDNTFVQIEKEVTEQESTRNLYTSKEKFEYMAQQNPVLRELKDRLGLDFEY</sequence>
<name>A0ABW7N947_9BACT</name>
<organism evidence="2 3">
    <name type="scientific">Marinoscillum luteum</name>
    <dbReference type="NCBI Taxonomy" id="861051"/>
    <lineage>
        <taxon>Bacteria</taxon>
        <taxon>Pseudomonadati</taxon>
        <taxon>Bacteroidota</taxon>
        <taxon>Cytophagia</taxon>
        <taxon>Cytophagales</taxon>
        <taxon>Reichenbachiellaceae</taxon>
        <taxon>Marinoscillum</taxon>
    </lineage>
</organism>
<evidence type="ECO:0008006" key="4">
    <source>
        <dbReference type="Google" id="ProtNLM"/>
    </source>
</evidence>
<feature type="region of interest" description="Disordered" evidence="1">
    <location>
        <begin position="1"/>
        <end position="47"/>
    </location>
</feature>
<dbReference type="RefSeq" id="WP_395417563.1">
    <property type="nucleotide sequence ID" value="NZ_JBIPKE010000017.1"/>
</dbReference>
<evidence type="ECO:0000256" key="1">
    <source>
        <dbReference type="SAM" id="MobiDB-lite"/>
    </source>
</evidence>
<proteinExistence type="predicted"/>
<accession>A0ABW7N947</accession>
<protein>
    <recommendedName>
        <fullName evidence="4">DNA polymerase III subunit gamma/tau</fullName>
    </recommendedName>
</protein>
<dbReference type="EMBL" id="JBIPKE010000017">
    <property type="protein sequence ID" value="MFH6984153.1"/>
    <property type="molecule type" value="Genomic_DNA"/>
</dbReference>
<gene>
    <name evidence="2" type="ORF">ACHKAR_11930</name>
</gene>
<dbReference type="Proteomes" id="UP001610063">
    <property type="component" value="Unassembled WGS sequence"/>
</dbReference>
<keyword evidence="3" id="KW-1185">Reference proteome</keyword>
<comment type="caution">
    <text evidence="2">The sequence shown here is derived from an EMBL/GenBank/DDBJ whole genome shotgun (WGS) entry which is preliminary data.</text>
</comment>